<keyword evidence="1" id="KW-0575">Peroxidase</keyword>
<dbReference type="PRINTS" id="PR00412">
    <property type="entry name" value="EPOXHYDRLASE"/>
</dbReference>
<dbReference type="EMBL" id="JBHLUE010000034">
    <property type="protein sequence ID" value="MFC0568344.1"/>
    <property type="molecule type" value="Genomic_DNA"/>
</dbReference>
<dbReference type="GO" id="GO:0016787">
    <property type="term" value="F:hydrolase activity"/>
    <property type="evidence" value="ECO:0007669"/>
    <property type="project" value="UniProtKB-KW"/>
</dbReference>
<protein>
    <submittedName>
        <fullName evidence="3">Alpha/beta fold hydrolase</fullName>
    </submittedName>
</protein>
<dbReference type="InterPro" id="IPR050471">
    <property type="entry name" value="AB_hydrolase"/>
</dbReference>
<dbReference type="Gene3D" id="3.40.50.1820">
    <property type="entry name" value="alpha/beta hydrolase"/>
    <property type="match status" value="1"/>
</dbReference>
<keyword evidence="1" id="KW-0560">Oxidoreductase</keyword>
<dbReference type="InterPro" id="IPR029058">
    <property type="entry name" value="AB_hydrolase_fold"/>
</dbReference>
<evidence type="ECO:0000259" key="2">
    <source>
        <dbReference type="Pfam" id="PF00561"/>
    </source>
</evidence>
<dbReference type="SUPFAM" id="SSF53474">
    <property type="entry name" value="alpha/beta-Hydrolases"/>
    <property type="match status" value="1"/>
</dbReference>
<proteinExistence type="predicted"/>
<organism evidence="3 4">
    <name type="scientific">Plantactinospora siamensis</name>
    <dbReference type="NCBI Taxonomy" id="555372"/>
    <lineage>
        <taxon>Bacteria</taxon>
        <taxon>Bacillati</taxon>
        <taxon>Actinomycetota</taxon>
        <taxon>Actinomycetes</taxon>
        <taxon>Micromonosporales</taxon>
        <taxon>Micromonosporaceae</taxon>
        <taxon>Plantactinospora</taxon>
    </lineage>
</organism>
<dbReference type="PRINTS" id="PR00111">
    <property type="entry name" value="ABHYDROLASE"/>
</dbReference>
<reference evidence="3 4" key="1">
    <citation type="submission" date="2024-09" db="EMBL/GenBank/DDBJ databases">
        <authorList>
            <person name="Sun Q."/>
            <person name="Mori K."/>
        </authorList>
    </citation>
    <scope>NUCLEOTIDE SEQUENCE [LARGE SCALE GENOMIC DNA]</scope>
    <source>
        <strain evidence="3 4">TBRC 2205</strain>
    </source>
</reference>
<evidence type="ECO:0000313" key="4">
    <source>
        <dbReference type="Proteomes" id="UP001589894"/>
    </source>
</evidence>
<accession>A0ABV6P5U0</accession>
<gene>
    <name evidence="3" type="ORF">ACFFHU_29920</name>
</gene>
<dbReference type="InterPro" id="IPR000639">
    <property type="entry name" value="Epox_hydrolase-like"/>
</dbReference>
<keyword evidence="4" id="KW-1185">Reference proteome</keyword>
<dbReference type="PANTHER" id="PTHR43433:SF4">
    <property type="entry name" value="NON-HEME CHLOROPEROXIDASE-RELATED"/>
    <property type="match status" value="1"/>
</dbReference>
<dbReference type="InterPro" id="IPR000073">
    <property type="entry name" value="AB_hydrolase_1"/>
</dbReference>
<name>A0ABV6P5U0_9ACTN</name>
<dbReference type="Proteomes" id="UP001589894">
    <property type="component" value="Unassembled WGS sequence"/>
</dbReference>
<dbReference type="RefSeq" id="WP_377343837.1">
    <property type="nucleotide sequence ID" value="NZ_JBHLUE010000034.1"/>
</dbReference>
<evidence type="ECO:0000256" key="1">
    <source>
        <dbReference type="ARBA" id="ARBA00022559"/>
    </source>
</evidence>
<feature type="domain" description="AB hydrolase-1" evidence="2">
    <location>
        <begin position="25"/>
        <end position="264"/>
    </location>
</feature>
<dbReference type="PANTHER" id="PTHR43433">
    <property type="entry name" value="HYDROLASE, ALPHA/BETA FOLD FAMILY PROTEIN"/>
    <property type="match status" value="1"/>
</dbReference>
<sequence>MPFIAVGAENSAPIDLYYTDYGSGPPVVLIHGYPLSGAAWEKQVPTLLGAGYRVITYDRRGFGNSAQPGSGYDYDTFASDLNTLMTELDLRDAVLIGHSMGTGEIARYLGTYGSARVNRAVTISTLGPMLLKTDDNPEGLDRSLFEGFLDAAASDRYAYQTTFLNNFFNWPDTRGKRVSEDAYRGNWNLSVSASPIATYECIKTWMTDFRADIPRIDVPLLIIHGSADKVLPYPNTAPRLHEMLPDSQLVTLQDAPHAIPWTHPEEVNGAIMQFIGAPEPAMAR</sequence>
<comment type="caution">
    <text evidence="3">The sequence shown here is derived from an EMBL/GenBank/DDBJ whole genome shotgun (WGS) entry which is preliminary data.</text>
</comment>
<keyword evidence="3" id="KW-0378">Hydrolase</keyword>
<evidence type="ECO:0000313" key="3">
    <source>
        <dbReference type="EMBL" id="MFC0568344.1"/>
    </source>
</evidence>
<dbReference type="Pfam" id="PF00561">
    <property type="entry name" value="Abhydrolase_1"/>
    <property type="match status" value="1"/>
</dbReference>